<feature type="compositionally biased region" description="Low complexity" evidence="1">
    <location>
        <begin position="90"/>
        <end position="124"/>
    </location>
</feature>
<dbReference type="EMBL" id="NBSK02000006">
    <property type="protein sequence ID" value="KAJ0199051.1"/>
    <property type="molecule type" value="Genomic_DNA"/>
</dbReference>
<feature type="region of interest" description="Disordered" evidence="1">
    <location>
        <begin position="86"/>
        <end position="151"/>
    </location>
</feature>
<protein>
    <submittedName>
        <fullName evidence="2">Uncharacterized protein</fullName>
    </submittedName>
</protein>
<feature type="compositionally biased region" description="Polar residues" evidence="1">
    <location>
        <begin position="125"/>
        <end position="136"/>
    </location>
</feature>
<evidence type="ECO:0000313" key="2">
    <source>
        <dbReference type="EMBL" id="KAJ0199051.1"/>
    </source>
</evidence>
<dbReference type="Gramene" id="rna-gnl|WGS:NBSK|LSAT_6X95801_mrna">
    <property type="protein sequence ID" value="cds-PLY96263.1"/>
    <property type="gene ID" value="gene-LSAT_6X95801"/>
</dbReference>
<dbReference type="AlphaFoldDB" id="A0A9R1V3Q8"/>
<gene>
    <name evidence="2" type="ORF">LSAT_V11C600334920</name>
</gene>
<organism evidence="2 3">
    <name type="scientific">Lactuca sativa</name>
    <name type="common">Garden lettuce</name>
    <dbReference type="NCBI Taxonomy" id="4236"/>
    <lineage>
        <taxon>Eukaryota</taxon>
        <taxon>Viridiplantae</taxon>
        <taxon>Streptophyta</taxon>
        <taxon>Embryophyta</taxon>
        <taxon>Tracheophyta</taxon>
        <taxon>Spermatophyta</taxon>
        <taxon>Magnoliopsida</taxon>
        <taxon>eudicotyledons</taxon>
        <taxon>Gunneridae</taxon>
        <taxon>Pentapetalae</taxon>
        <taxon>asterids</taxon>
        <taxon>campanulids</taxon>
        <taxon>Asterales</taxon>
        <taxon>Asteraceae</taxon>
        <taxon>Cichorioideae</taxon>
        <taxon>Cichorieae</taxon>
        <taxon>Lactucinae</taxon>
        <taxon>Lactuca</taxon>
    </lineage>
</organism>
<reference evidence="2 3" key="1">
    <citation type="journal article" date="2017" name="Nat. Commun.">
        <title>Genome assembly with in vitro proximity ligation data and whole-genome triplication in lettuce.</title>
        <authorList>
            <person name="Reyes-Chin-Wo S."/>
            <person name="Wang Z."/>
            <person name="Yang X."/>
            <person name="Kozik A."/>
            <person name="Arikit S."/>
            <person name="Song C."/>
            <person name="Xia L."/>
            <person name="Froenicke L."/>
            <person name="Lavelle D.O."/>
            <person name="Truco M.J."/>
            <person name="Xia R."/>
            <person name="Zhu S."/>
            <person name="Xu C."/>
            <person name="Xu H."/>
            <person name="Xu X."/>
            <person name="Cox K."/>
            <person name="Korf I."/>
            <person name="Meyers B.C."/>
            <person name="Michelmore R.W."/>
        </authorList>
    </citation>
    <scope>NUCLEOTIDE SEQUENCE [LARGE SCALE GENOMIC DNA]</scope>
    <source>
        <strain evidence="3">cv. Salinas</strain>
        <tissue evidence="2">Seedlings</tissue>
    </source>
</reference>
<proteinExistence type="predicted"/>
<dbReference type="Proteomes" id="UP000235145">
    <property type="component" value="Unassembled WGS sequence"/>
</dbReference>
<keyword evidence="3" id="KW-1185">Reference proteome</keyword>
<name>A0A9R1V3Q8_LACSA</name>
<evidence type="ECO:0000313" key="3">
    <source>
        <dbReference type="Proteomes" id="UP000235145"/>
    </source>
</evidence>
<accession>A0A9R1V3Q8</accession>
<comment type="caution">
    <text evidence="2">The sequence shown here is derived from an EMBL/GenBank/DDBJ whole genome shotgun (WGS) entry which is preliminary data.</text>
</comment>
<evidence type="ECO:0000256" key="1">
    <source>
        <dbReference type="SAM" id="MobiDB-lite"/>
    </source>
</evidence>
<dbReference type="PANTHER" id="PTHR35998:SF1">
    <property type="entry name" value="OS02G0127900 PROTEIN"/>
    <property type="match status" value="1"/>
</dbReference>
<dbReference type="PANTHER" id="PTHR35998">
    <property type="entry name" value="OS02G0127900 PROTEIN"/>
    <property type="match status" value="1"/>
</dbReference>
<sequence length="204" mass="24055">MVLWEITLGTAYFLGLKRTYKLALRIQRRLVGPKRPKIRQFLQRKTRSIFDVALKVHREVQQRDIEVGRNLGNWILRWLDKMKPAAQIRSHPNSHSHPNSNSHSHSNSKSNNNNNNNNNNNSNPQKTSTKSYSTNSFHHKPTPMSNETRNNKHLFTSRKTWHSPYPSIGMMMRPQIGINTTHYRRFQLDGVIRNDIMQWMMMNN</sequence>